<evidence type="ECO:0000256" key="1">
    <source>
        <dbReference type="ARBA" id="ARBA00023015"/>
    </source>
</evidence>
<organism evidence="5 6">
    <name type="scientific">Formimonas warabiya</name>
    <dbReference type="NCBI Taxonomy" id="1761012"/>
    <lineage>
        <taxon>Bacteria</taxon>
        <taxon>Bacillati</taxon>
        <taxon>Bacillota</taxon>
        <taxon>Clostridia</taxon>
        <taxon>Eubacteriales</taxon>
        <taxon>Peptococcaceae</taxon>
        <taxon>Candidatus Formimonas</taxon>
    </lineage>
</organism>
<dbReference type="InterPro" id="IPR036388">
    <property type="entry name" value="WH-like_DNA-bd_sf"/>
</dbReference>
<evidence type="ECO:0000313" key="5">
    <source>
        <dbReference type="EMBL" id="ATW27282.1"/>
    </source>
</evidence>
<dbReference type="InterPro" id="IPR036390">
    <property type="entry name" value="WH_DNA-bd_sf"/>
</dbReference>
<dbReference type="SUPFAM" id="SSF46785">
    <property type="entry name" value="Winged helix' DNA-binding domain"/>
    <property type="match status" value="1"/>
</dbReference>
<dbReference type="FunFam" id="1.10.10.10:FF:000079">
    <property type="entry name" value="GntR family transcriptional regulator"/>
    <property type="match status" value="1"/>
</dbReference>
<dbReference type="RefSeq" id="WP_148136632.1">
    <property type="nucleotide sequence ID" value="NZ_CP017634.1"/>
</dbReference>
<accession>A0A3G1KXW2</accession>
<reference evidence="5 6" key="1">
    <citation type="submission" date="2016-10" db="EMBL/GenBank/DDBJ databases">
        <title>Complete Genome Sequence of Peptococcaceae strain DCMF.</title>
        <authorList>
            <person name="Edwards R.J."/>
            <person name="Holland S.I."/>
            <person name="Deshpande N.P."/>
            <person name="Wong Y.K."/>
            <person name="Ertan H."/>
            <person name="Manefield M."/>
            <person name="Russell T.L."/>
            <person name="Lee M.J."/>
        </authorList>
    </citation>
    <scope>NUCLEOTIDE SEQUENCE [LARGE SCALE GENOMIC DNA]</scope>
    <source>
        <strain evidence="5 6">DCMF</strain>
    </source>
</reference>
<feature type="domain" description="HTH gntR-type" evidence="4">
    <location>
        <begin position="13"/>
        <end position="81"/>
    </location>
</feature>
<dbReference type="SUPFAM" id="SSF64288">
    <property type="entry name" value="Chorismate lyase-like"/>
    <property type="match status" value="1"/>
</dbReference>
<keyword evidence="1" id="KW-0805">Transcription regulation</keyword>
<dbReference type="GO" id="GO:0003677">
    <property type="term" value="F:DNA binding"/>
    <property type="evidence" value="ECO:0007669"/>
    <property type="project" value="UniProtKB-KW"/>
</dbReference>
<evidence type="ECO:0000256" key="3">
    <source>
        <dbReference type="ARBA" id="ARBA00023163"/>
    </source>
</evidence>
<dbReference type="PROSITE" id="PS50949">
    <property type="entry name" value="HTH_GNTR"/>
    <property type="match status" value="1"/>
</dbReference>
<keyword evidence="3" id="KW-0804">Transcription</keyword>
<gene>
    <name evidence="5" type="ORF">DCMF_23255</name>
</gene>
<evidence type="ECO:0000256" key="2">
    <source>
        <dbReference type="ARBA" id="ARBA00023125"/>
    </source>
</evidence>
<protein>
    <submittedName>
        <fullName evidence="5">GntR family transcriptional regulator</fullName>
    </submittedName>
</protein>
<dbReference type="Pfam" id="PF00392">
    <property type="entry name" value="GntR"/>
    <property type="match status" value="1"/>
</dbReference>
<evidence type="ECO:0000313" key="6">
    <source>
        <dbReference type="Proteomes" id="UP000323521"/>
    </source>
</evidence>
<keyword evidence="6" id="KW-1185">Reference proteome</keyword>
<dbReference type="KEGG" id="fwa:DCMF_23255"/>
<dbReference type="InterPro" id="IPR028978">
    <property type="entry name" value="Chorismate_lyase_/UTRA_dom_sf"/>
</dbReference>
<dbReference type="CDD" id="cd07377">
    <property type="entry name" value="WHTH_GntR"/>
    <property type="match status" value="1"/>
</dbReference>
<dbReference type="Proteomes" id="UP000323521">
    <property type="component" value="Chromosome"/>
</dbReference>
<evidence type="ECO:0000259" key="4">
    <source>
        <dbReference type="PROSITE" id="PS50949"/>
    </source>
</evidence>
<dbReference type="SMART" id="SM00345">
    <property type="entry name" value="HTH_GNTR"/>
    <property type="match status" value="1"/>
</dbReference>
<dbReference type="PANTHER" id="PTHR44846">
    <property type="entry name" value="MANNOSYL-D-GLYCERATE TRANSPORT/METABOLISM SYSTEM REPRESSOR MNGR-RELATED"/>
    <property type="match status" value="1"/>
</dbReference>
<dbReference type="InterPro" id="IPR011663">
    <property type="entry name" value="UTRA"/>
</dbReference>
<dbReference type="GO" id="GO:0045892">
    <property type="term" value="P:negative regulation of DNA-templated transcription"/>
    <property type="evidence" value="ECO:0007669"/>
    <property type="project" value="TreeGrafter"/>
</dbReference>
<dbReference type="Gene3D" id="3.40.1410.10">
    <property type="entry name" value="Chorismate lyase-like"/>
    <property type="match status" value="1"/>
</dbReference>
<name>A0A3G1KXW2_FORW1</name>
<dbReference type="SMART" id="SM00866">
    <property type="entry name" value="UTRA"/>
    <property type="match status" value="1"/>
</dbReference>
<dbReference type="PANTHER" id="PTHR44846:SF1">
    <property type="entry name" value="MANNOSYL-D-GLYCERATE TRANSPORT_METABOLISM SYSTEM REPRESSOR MNGR-RELATED"/>
    <property type="match status" value="1"/>
</dbReference>
<dbReference type="EMBL" id="CP017634">
    <property type="protein sequence ID" value="ATW27282.1"/>
    <property type="molecule type" value="Genomic_DNA"/>
</dbReference>
<dbReference type="PRINTS" id="PR00035">
    <property type="entry name" value="HTHGNTR"/>
</dbReference>
<sequence length="252" mass="28684">MQDETIVDKSSIIPIYYQLFKYVENQIRTGELKPGDALPTEMELSERFDISRMTVRRAILELVTAGMVYTQKGKGTFVAKPRLDNVVFDLNNFYDEIRQKGMKPYSELLETKIIKADEKLAKRLGIAVDTRCLLFRVVIFADGEPLAYETRYTVYTKSTPILESELKDPSLSNLAAAHSDTVPTRSKKVLMASHTINEESKVLGVKPGTPVFLMIQTIYDGDNHIIAWGKAIFRGDRYKLVSYEGWNTEDIK</sequence>
<dbReference type="OrthoDB" id="457376at2"/>
<dbReference type="AlphaFoldDB" id="A0A3G1KXW2"/>
<dbReference type="InterPro" id="IPR050679">
    <property type="entry name" value="Bact_HTH_transcr_reg"/>
</dbReference>
<dbReference type="Gene3D" id="1.10.10.10">
    <property type="entry name" value="Winged helix-like DNA-binding domain superfamily/Winged helix DNA-binding domain"/>
    <property type="match status" value="1"/>
</dbReference>
<dbReference type="GO" id="GO:0003700">
    <property type="term" value="F:DNA-binding transcription factor activity"/>
    <property type="evidence" value="ECO:0007669"/>
    <property type="project" value="InterPro"/>
</dbReference>
<dbReference type="Pfam" id="PF07702">
    <property type="entry name" value="UTRA"/>
    <property type="match status" value="1"/>
</dbReference>
<keyword evidence="2" id="KW-0238">DNA-binding</keyword>
<dbReference type="InterPro" id="IPR000524">
    <property type="entry name" value="Tscrpt_reg_HTH_GntR"/>
</dbReference>
<proteinExistence type="predicted"/>